<gene>
    <name evidence="3" type="ORF">GOOTI_144_00080</name>
</gene>
<accession>H5TNS8</accession>
<feature type="signal peptide" evidence="1">
    <location>
        <begin position="1"/>
        <end position="25"/>
    </location>
</feature>
<dbReference type="GO" id="GO:0015833">
    <property type="term" value="P:peptide transport"/>
    <property type="evidence" value="ECO:0007669"/>
    <property type="project" value="TreeGrafter"/>
</dbReference>
<evidence type="ECO:0000256" key="1">
    <source>
        <dbReference type="SAM" id="SignalP"/>
    </source>
</evidence>
<dbReference type="PANTHER" id="PTHR30290">
    <property type="entry name" value="PERIPLASMIC BINDING COMPONENT OF ABC TRANSPORTER"/>
    <property type="match status" value="1"/>
</dbReference>
<dbReference type="EMBL" id="BAFB01000144">
    <property type="protein sequence ID" value="GAB35136.1"/>
    <property type="molecule type" value="Genomic_DNA"/>
</dbReference>
<keyword evidence="4" id="KW-1185">Reference proteome</keyword>
<proteinExistence type="predicted"/>
<dbReference type="PANTHER" id="PTHR30290:SF65">
    <property type="entry name" value="MONOACYL PHOSPHATIDYLINOSITOL TETRAMANNOSIDE-BINDING PROTEIN LPQW-RELATED"/>
    <property type="match status" value="1"/>
</dbReference>
<dbReference type="InterPro" id="IPR000914">
    <property type="entry name" value="SBP_5_dom"/>
</dbReference>
<feature type="domain" description="Solute-binding protein family 5" evidence="2">
    <location>
        <begin position="95"/>
        <end position="430"/>
    </location>
</feature>
<dbReference type="Proteomes" id="UP000005038">
    <property type="component" value="Unassembled WGS sequence"/>
</dbReference>
<dbReference type="Gene3D" id="3.90.76.10">
    <property type="entry name" value="Dipeptide-binding Protein, Domain 1"/>
    <property type="match status" value="1"/>
</dbReference>
<dbReference type="PROSITE" id="PS51257">
    <property type="entry name" value="PROKAR_LIPOPROTEIN"/>
    <property type="match status" value="1"/>
</dbReference>
<keyword evidence="1" id="KW-0732">Signal</keyword>
<dbReference type="Gene3D" id="3.10.105.10">
    <property type="entry name" value="Dipeptide-binding Protein, Domain 3"/>
    <property type="match status" value="1"/>
</dbReference>
<sequence length="560" mass="58653">MISRRGTRVLAIVLAGLAMVGVVSACGDDPPPTLDYLTDARLSTANANTADGNADGALMLTSRVLPGFSFLGASGQVTPDRDIGTVTAQPGAVQTLTYQFTPDAAFSDGTPLDCDDLVLAWTAMNGRYPEFGAATTAGYRDIDKIDCDAGSKRATVSFERGRDYRDWRSLFGAGTLMPAQVVARSAGVGDVLAPIRSGNRPTIRRIAKAWRSAFELRVGAVDVDAMPSSGPYEISDVTDSGVLLVPNSKWWGDAPKVSRILVHGRSDSARLITGNSYDVADVTAGLTDGDAARSDQNSAGQVQARDAPGRALGVEELVLSRRGVFADAAVRQAFASCVPRDVLTRKFGQGAQLWNLRTLAPADRLASSINSEFGQGYLRANAAKSRELLAGAGKNSGIRVRIGYLAPGDRQRQMVSAVADSCGAAGISVTDVSSPQFGIGDLGKTADAAIVVGGTSFAAAGAADPSRDAYQLFGGDPLDINGFDDQQVSDAIAARSVGSLGSDQLGLVRTIEAAAWADVPSIPLFAAPRVRRWNDRVHNVVAGLGRNGTGWNMDRWVSGE</sequence>
<dbReference type="RefSeq" id="WP_007239360.1">
    <property type="nucleotide sequence ID" value="NZ_BAFB01000144.1"/>
</dbReference>
<reference evidence="3" key="1">
    <citation type="submission" date="2012-02" db="EMBL/GenBank/DDBJ databases">
        <title>Whole genome shotgun sequence of Gordonia otitidis NBRC 100426.</title>
        <authorList>
            <person name="Yoshida I."/>
            <person name="Hosoyama A."/>
            <person name="Tsuchikane K."/>
            <person name="Katsumata H."/>
            <person name="Yamazaki S."/>
            <person name="Fujita N."/>
        </authorList>
    </citation>
    <scope>NUCLEOTIDE SEQUENCE [LARGE SCALE GENOMIC DNA]</scope>
    <source>
        <strain evidence="3">NBRC 100426</strain>
    </source>
</reference>
<protein>
    <recommendedName>
        <fullName evidence="2">Solute-binding protein family 5 domain-containing protein</fullName>
    </recommendedName>
</protein>
<evidence type="ECO:0000259" key="2">
    <source>
        <dbReference type="Pfam" id="PF00496"/>
    </source>
</evidence>
<evidence type="ECO:0000313" key="3">
    <source>
        <dbReference type="EMBL" id="GAB35136.1"/>
    </source>
</evidence>
<evidence type="ECO:0000313" key="4">
    <source>
        <dbReference type="Proteomes" id="UP000005038"/>
    </source>
</evidence>
<dbReference type="Gene3D" id="3.40.190.10">
    <property type="entry name" value="Periplasmic binding protein-like II"/>
    <property type="match status" value="1"/>
</dbReference>
<feature type="chain" id="PRO_5003598104" description="Solute-binding protein family 5 domain-containing protein" evidence="1">
    <location>
        <begin position="26"/>
        <end position="560"/>
    </location>
</feature>
<name>H5TNS8_GORO1</name>
<dbReference type="SUPFAM" id="SSF53850">
    <property type="entry name" value="Periplasmic binding protein-like II"/>
    <property type="match status" value="1"/>
</dbReference>
<dbReference type="Pfam" id="PF00496">
    <property type="entry name" value="SBP_bac_5"/>
    <property type="match status" value="1"/>
</dbReference>
<dbReference type="STRING" id="1108044.GOOTI_144_00080"/>
<dbReference type="GO" id="GO:1904680">
    <property type="term" value="F:peptide transmembrane transporter activity"/>
    <property type="evidence" value="ECO:0007669"/>
    <property type="project" value="TreeGrafter"/>
</dbReference>
<comment type="caution">
    <text evidence="3">The sequence shown here is derived from an EMBL/GenBank/DDBJ whole genome shotgun (WGS) entry which is preliminary data.</text>
</comment>
<dbReference type="InterPro" id="IPR039424">
    <property type="entry name" value="SBP_5"/>
</dbReference>
<organism evidence="3 4">
    <name type="scientific">Gordonia otitidis (strain DSM 44809 / CCUG 52243 / JCM 12355 / NBRC 100426 / IFM 10032)</name>
    <dbReference type="NCBI Taxonomy" id="1108044"/>
    <lineage>
        <taxon>Bacteria</taxon>
        <taxon>Bacillati</taxon>
        <taxon>Actinomycetota</taxon>
        <taxon>Actinomycetes</taxon>
        <taxon>Mycobacteriales</taxon>
        <taxon>Gordoniaceae</taxon>
        <taxon>Gordonia</taxon>
    </lineage>
</organism>
<dbReference type="AlphaFoldDB" id="H5TNS8"/>